<sequence length="192" mass="21750">MWVEQFLKEKKHLIKPISIAAAIIIFDFVFVLGGQVRFLAKSMPQAGKLKKDIVVARAAISSKDSLTERYAKLNSELPDFEKMFVTEEEIPLLLSEVSRIAKDSNIVIMQVRPSGQQMNRAVEGGKAGMFSRLLINLDLKCAYHRLGEFINKLETSIRYLKVLAFDISSVREAPFIYPVKMTIEALVKNNDE</sequence>
<dbReference type="Pfam" id="PF04350">
    <property type="entry name" value="PilO"/>
    <property type="match status" value="1"/>
</dbReference>
<organism evidence="2 3">
    <name type="scientific">Candidatus Ghiorseimicrobium undicola</name>
    <dbReference type="NCBI Taxonomy" id="1974746"/>
    <lineage>
        <taxon>Bacteria</taxon>
        <taxon>Pseudomonadati</taxon>
        <taxon>Candidatus Omnitrophota</taxon>
        <taxon>Candidatus Ghiorseimicrobium</taxon>
    </lineage>
</organism>
<dbReference type="Gene3D" id="3.30.70.60">
    <property type="match status" value="1"/>
</dbReference>
<protein>
    <submittedName>
        <fullName evidence="2">Uncharacterized protein</fullName>
    </submittedName>
</protein>
<dbReference type="InterPro" id="IPR014717">
    <property type="entry name" value="Transl_elong_EF1B/ribsomal_bS6"/>
</dbReference>
<accession>A0A2H0LXC1</accession>
<evidence type="ECO:0000313" key="2">
    <source>
        <dbReference type="EMBL" id="PIQ89012.1"/>
    </source>
</evidence>
<dbReference type="GO" id="GO:0043107">
    <property type="term" value="P:type IV pilus-dependent motility"/>
    <property type="evidence" value="ECO:0007669"/>
    <property type="project" value="InterPro"/>
</dbReference>
<evidence type="ECO:0000256" key="1">
    <source>
        <dbReference type="SAM" id="Phobius"/>
    </source>
</evidence>
<dbReference type="GO" id="GO:0043683">
    <property type="term" value="P:type IV pilus assembly"/>
    <property type="evidence" value="ECO:0007669"/>
    <property type="project" value="InterPro"/>
</dbReference>
<dbReference type="Proteomes" id="UP000229641">
    <property type="component" value="Unassembled WGS sequence"/>
</dbReference>
<comment type="caution">
    <text evidence="2">The sequence shown here is derived from an EMBL/GenBank/DDBJ whole genome shotgun (WGS) entry which is preliminary data.</text>
</comment>
<keyword evidence="1" id="KW-0472">Membrane</keyword>
<gene>
    <name evidence="2" type="ORF">COV72_05055</name>
</gene>
<reference evidence="2 3" key="1">
    <citation type="submission" date="2017-09" db="EMBL/GenBank/DDBJ databases">
        <title>Depth-based differentiation of microbial function through sediment-hosted aquifers and enrichment of novel symbionts in the deep terrestrial subsurface.</title>
        <authorList>
            <person name="Probst A.J."/>
            <person name="Ladd B."/>
            <person name="Jarett J.K."/>
            <person name="Geller-Mcgrath D.E."/>
            <person name="Sieber C.M."/>
            <person name="Emerson J.B."/>
            <person name="Anantharaman K."/>
            <person name="Thomas B.C."/>
            <person name="Malmstrom R."/>
            <person name="Stieglmeier M."/>
            <person name="Klingl A."/>
            <person name="Woyke T."/>
            <person name="Ryan C.M."/>
            <person name="Banfield J.F."/>
        </authorList>
    </citation>
    <scope>NUCLEOTIDE SEQUENCE [LARGE SCALE GENOMIC DNA]</scope>
    <source>
        <strain evidence="2">CG11_big_fil_rev_8_21_14_0_20_42_13</strain>
    </source>
</reference>
<feature type="transmembrane region" description="Helical" evidence="1">
    <location>
        <begin position="17"/>
        <end position="40"/>
    </location>
</feature>
<keyword evidence="1" id="KW-1133">Transmembrane helix</keyword>
<dbReference type="InterPro" id="IPR007445">
    <property type="entry name" value="PilO"/>
</dbReference>
<evidence type="ECO:0000313" key="3">
    <source>
        <dbReference type="Proteomes" id="UP000229641"/>
    </source>
</evidence>
<keyword evidence="1" id="KW-0812">Transmembrane</keyword>
<proteinExistence type="predicted"/>
<dbReference type="AlphaFoldDB" id="A0A2H0LXC1"/>
<dbReference type="EMBL" id="PCWA01000075">
    <property type="protein sequence ID" value="PIQ89012.1"/>
    <property type="molecule type" value="Genomic_DNA"/>
</dbReference>
<name>A0A2H0LXC1_9BACT</name>